<accession>A0A0G1Z3Q7</accession>
<organism evidence="3 4">
    <name type="scientific">Candidatus Gottesmanbacteria bacterium GW2011_GWB1_49_7</name>
    <dbReference type="NCBI Taxonomy" id="1618448"/>
    <lineage>
        <taxon>Bacteria</taxon>
        <taxon>Candidatus Gottesmaniibacteriota</taxon>
    </lineage>
</organism>
<evidence type="ECO:0000259" key="1">
    <source>
        <dbReference type="Pfam" id="PF05225"/>
    </source>
</evidence>
<dbReference type="AlphaFoldDB" id="A0A0G1Z3Q7"/>
<evidence type="ECO:0008006" key="5">
    <source>
        <dbReference type="Google" id="ProtNLM"/>
    </source>
</evidence>
<dbReference type="EMBL" id="LCQD01000001">
    <property type="protein sequence ID" value="KKW13429.1"/>
    <property type="molecule type" value="Genomic_DNA"/>
</dbReference>
<dbReference type="PATRIC" id="fig|1618448.3.peg.55"/>
<name>A0A0G1Z3Q7_9BACT</name>
<gene>
    <name evidence="3" type="ORF">UY48_C0001G0050</name>
</gene>
<dbReference type="Pfam" id="PF13392">
    <property type="entry name" value="HNH_3"/>
    <property type="match status" value="1"/>
</dbReference>
<proteinExistence type="predicted"/>
<reference evidence="3 4" key="1">
    <citation type="journal article" date="2015" name="Nature">
        <title>rRNA introns, odd ribosomes, and small enigmatic genomes across a large radiation of phyla.</title>
        <authorList>
            <person name="Brown C.T."/>
            <person name="Hug L.A."/>
            <person name="Thomas B.C."/>
            <person name="Sharon I."/>
            <person name="Castelle C.J."/>
            <person name="Singh A."/>
            <person name="Wilkins M.J."/>
            <person name="Williams K.H."/>
            <person name="Banfield J.F."/>
        </authorList>
    </citation>
    <scope>NUCLEOTIDE SEQUENCE [LARGE SCALE GENOMIC DNA]</scope>
</reference>
<evidence type="ECO:0000313" key="4">
    <source>
        <dbReference type="Proteomes" id="UP000034588"/>
    </source>
</evidence>
<dbReference type="SUPFAM" id="SSF54060">
    <property type="entry name" value="His-Me finger endonucleases"/>
    <property type="match status" value="1"/>
</dbReference>
<dbReference type="Pfam" id="PF05225">
    <property type="entry name" value="HTH_psq"/>
    <property type="match status" value="1"/>
</dbReference>
<sequence>MPDILLACANSEMWYNPFCLVEQNTGALCFYEAAANSQSDIVGKVPSTCGLTSSAVHLGNGSARGGLFAMNNRFWNKINKNSSCWLWIGVKDRFGYGRFSLDGRMVYAHRIIWEYVNGSIPNGLFVLHKCDVPACVNPEHLFLGTQSDNLKDAYQKGHLRHLSGFRGEKQGQSKLTDEIVKSIREEYQNPKTSQYQLAKRYGVCQTTIWRVVKRKSWAHIL</sequence>
<dbReference type="InterPro" id="IPR003615">
    <property type="entry name" value="HNH_nuc"/>
</dbReference>
<dbReference type="InterPro" id="IPR007889">
    <property type="entry name" value="HTH_Psq"/>
</dbReference>
<dbReference type="InterPro" id="IPR044925">
    <property type="entry name" value="His-Me_finger_sf"/>
</dbReference>
<dbReference type="Gene3D" id="3.90.75.20">
    <property type="match status" value="1"/>
</dbReference>
<dbReference type="Proteomes" id="UP000034588">
    <property type="component" value="Unassembled WGS sequence"/>
</dbReference>
<feature type="domain" description="HTH psq-type" evidence="1">
    <location>
        <begin position="186"/>
        <end position="215"/>
    </location>
</feature>
<feature type="domain" description="HNH nuclease" evidence="2">
    <location>
        <begin position="106"/>
        <end position="150"/>
    </location>
</feature>
<evidence type="ECO:0000259" key="2">
    <source>
        <dbReference type="Pfam" id="PF13392"/>
    </source>
</evidence>
<evidence type="ECO:0000313" key="3">
    <source>
        <dbReference type="EMBL" id="KKW13429.1"/>
    </source>
</evidence>
<comment type="caution">
    <text evidence="3">The sequence shown here is derived from an EMBL/GenBank/DDBJ whole genome shotgun (WGS) entry which is preliminary data.</text>
</comment>
<dbReference type="GO" id="GO:0003677">
    <property type="term" value="F:DNA binding"/>
    <property type="evidence" value="ECO:0007669"/>
    <property type="project" value="InterPro"/>
</dbReference>
<protein>
    <recommendedName>
        <fullName evidence="5">HNH nuclease domain-containing protein</fullName>
    </recommendedName>
</protein>